<comment type="caution">
    <text evidence="2">The sequence shown here is derived from an EMBL/GenBank/DDBJ whole genome shotgun (WGS) entry which is preliminary data.</text>
</comment>
<evidence type="ECO:0000313" key="2">
    <source>
        <dbReference type="EMBL" id="MEL4304528.1"/>
    </source>
</evidence>
<feature type="transmembrane region" description="Helical" evidence="1">
    <location>
        <begin position="279"/>
        <end position="299"/>
    </location>
</feature>
<feature type="transmembrane region" description="Helical" evidence="1">
    <location>
        <begin position="18"/>
        <end position="36"/>
    </location>
</feature>
<keyword evidence="1" id="KW-1133">Transmembrane helix</keyword>
<feature type="transmembrane region" description="Helical" evidence="1">
    <location>
        <begin position="163"/>
        <end position="192"/>
    </location>
</feature>
<feature type="transmembrane region" description="Helical" evidence="1">
    <location>
        <begin position="393"/>
        <end position="415"/>
    </location>
</feature>
<keyword evidence="3" id="KW-1185">Reference proteome</keyword>
<feature type="transmembrane region" description="Helical" evidence="1">
    <location>
        <begin position="86"/>
        <end position="103"/>
    </location>
</feature>
<sequence length="708" mass="80814">MSGSKKSIGRYSIDRNAFIYYTILALAIFLPLLRPGYILTLDTIWAPHRNYLADHILSNGIGGQAPFLAILQFVELILPSWVTQKLILFSVFIVAGISAHIAAPSKSVYGKYFSGTLYAINPFIYVRFLAGHLYILLAYAFVPLAIRSFSDFLDDRTKWKRPLLWNTVVSIFDMHVLLIVLLIQLCIFIFAIVGEREERKDIIKSNIHLGMAYLAVNMFWILPVFWTVSQGSSVLSQISAPDLSAFTAGTTISGNIVLSLFMMYGFWRGGYDYPFYFASRWIFVLLFTGILYFAVHGFFSDTKKPLHKGLVLSAIISLILAGGITWQYSAPIFEYLFEHFFIFKGMRDSQKFVGALVLAYAFLGSLGVEEIFKSFKLNDRMSLIPENKKKVGSVVLAVLIIALPLAYSFTIFNGFNGQIEPKDYPEEWYEVNAFLNNDMEDFDVLFFPWHLYMTFDWSDRRIANPANLFFDKPTMIGENAEVGSIQTQSSKPAQHYMEYLLEHKSEIDNFGELVAPLNIKYIVLAKDVDYQNYNFLYDQSDLDLVMENKELVVFKNLHDTSRIREVNSLIEISNWAELVELSKTVDINDHGYLVQSDSKENVEISYINASRKELNYTAVSPFKYRLYDSAKYVLFTSPDHDQKEWVIDNGQILNSAGLTSIFEISKDSADGNDIYYKPLLSHIIGAIISLFAAAIILLWNYRKGILKI</sequence>
<organism evidence="2 3">
    <name type="scientific">Methanococcoides cohabitans</name>
    <dbReference type="NCBI Taxonomy" id="3136559"/>
    <lineage>
        <taxon>Archaea</taxon>
        <taxon>Methanobacteriati</taxon>
        <taxon>Methanobacteriota</taxon>
        <taxon>Stenosarchaea group</taxon>
        <taxon>Methanomicrobia</taxon>
        <taxon>Methanosarcinales</taxon>
        <taxon>Methanosarcinaceae</taxon>
        <taxon>Methanococcoides</taxon>
    </lineage>
</organism>
<feature type="transmembrane region" description="Helical" evidence="1">
    <location>
        <begin position="311"/>
        <end position="332"/>
    </location>
</feature>
<proteinExistence type="predicted"/>
<gene>
    <name evidence="2" type="ORF">WOA13_01570</name>
</gene>
<dbReference type="RefSeq" id="WP_342126250.1">
    <property type="nucleotide sequence ID" value="NZ_JBCAUS010000002.1"/>
</dbReference>
<feature type="transmembrane region" description="Helical" evidence="1">
    <location>
        <begin position="123"/>
        <end position="142"/>
    </location>
</feature>
<evidence type="ECO:0000256" key="1">
    <source>
        <dbReference type="SAM" id="Phobius"/>
    </source>
</evidence>
<feature type="transmembrane region" description="Helical" evidence="1">
    <location>
        <begin position="352"/>
        <end position="372"/>
    </location>
</feature>
<evidence type="ECO:0008006" key="4">
    <source>
        <dbReference type="Google" id="ProtNLM"/>
    </source>
</evidence>
<reference evidence="2 3" key="1">
    <citation type="submission" date="2024-04" db="EMBL/GenBank/DDBJ databases">
        <title>Methanococcoides sp. LMO-2.</title>
        <authorList>
            <person name="Liang L."/>
        </authorList>
    </citation>
    <scope>NUCLEOTIDE SEQUENCE [LARGE SCALE GENOMIC DNA]</scope>
    <source>
        <strain evidence="2 3">LMO-2</strain>
    </source>
</reference>
<feature type="transmembrane region" description="Helical" evidence="1">
    <location>
        <begin position="679"/>
        <end position="701"/>
    </location>
</feature>
<feature type="transmembrane region" description="Helical" evidence="1">
    <location>
        <begin position="243"/>
        <end position="267"/>
    </location>
</feature>
<evidence type="ECO:0000313" key="3">
    <source>
        <dbReference type="Proteomes" id="UP001396646"/>
    </source>
</evidence>
<keyword evidence="1" id="KW-0472">Membrane</keyword>
<protein>
    <recommendedName>
        <fullName evidence="4">Membrane protein 6-pyruvoyl-tetrahydropterin synthase-related domain-containing protein</fullName>
    </recommendedName>
</protein>
<dbReference type="EMBL" id="JBCAUS010000002">
    <property type="protein sequence ID" value="MEL4304528.1"/>
    <property type="molecule type" value="Genomic_DNA"/>
</dbReference>
<name>A0ABU9KRT7_9EURY</name>
<keyword evidence="1" id="KW-0812">Transmembrane</keyword>
<dbReference type="Proteomes" id="UP001396646">
    <property type="component" value="Unassembled WGS sequence"/>
</dbReference>
<accession>A0ABU9KRT7</accession>
<feature type="transmembrane region" description="Helical" evidence="1">
    <location>
        <begin position="212"/>
        <end position="231"/>
    </location>
</feature>